<evidence type="ECO:0000313" key="9">
    <source>
        <dbReference type="EMBL" id="RSX55325.1"/>
    </source>
</evidence>
<feature type="transmembrane region" description="Helical" evidence="7">
    <location>
        <begin position="14"/>
        <end position="32"/>
    </location>
</feature>
<evidence type="ECO:0000256" key="1">
    <source>
        <dbReference type="ARBA" id="ARBA00022679"/>
    </source>
</evidence>
<name>A0A430FR71_9BIFI</name>
<dbReference type="NCBIfam" id="TIGR01007">
    <property type="entry name" value="eps_fam"/>
    <property type="match status" value="1"/>
</dbReference>
<dbReference type="PANTHER" id="PTHR32309">
    <property type="entry name" value="TYROSINE-PROTEIN KINASE"/>
    <property type="match status" value="1"/>
</dbReference>
<keyword evidence="4" id="KW-0067">ATP-binding</keyword>
<feature type="transmembrane region" description="Helical" evidence="7">
    <location>
        <begin position="189"/>
        <end position="208"/>
    </location>
</feature>
<comment type="caution">
    <text evidence="9">The sequence shown here is derived from an EMBL/GenBank/DDBJ whole genome shotgun (WGS) entry which is preliminary data.</text>
</comment>
<dbReference type="RefSeq" id="WP_164521049.1">
    <property type="nucleotide sequence ID" value="NZ_QXGK01000013.1"/>
</dbReference>
<dbReference type="GO" id="GO:0005524">
    <property type="term" value="F:ATP binding"/>
    <property type="evidence" value="ECO:0007669"/>
    <property type="project" value="UniProtKB-KW"/>
</dbReference>
<dbReference type="InterPro" id="IPR005702">
    <property type="entry name" value="Wzc-like_C"/>
</dbReference>
<keyword evidence="3 9" id="KW-0418">Kinase</keyword>
<accession>A0A430FR71</accession>
<keyword evidence="1" id="KW-0808">Transferase</keyword>
<keyword evidence="10" id="KW-1185">Reference proteome</keyword>
<evidence type="ECO:0000256" key="3">
    <source>
        <dbReference type="ARBA" id="ARBA00022777"/>
    </source>
</evidence>
<feature type="region of interest" description="Disordered" evidence="6">
    <location>
        <begin position="469"/>
        <end position="492"/>
    </location>
</feature>
<dbReference type="AlphaFoldDB" id="A0A430FR71"/>
<organism evidence="9 10">
    <name type="scientific">Bifidobacterium samirii</name>
    <dbReference type="NCBI Taxonomy" id="2306974"/>
    <lineage>
        <taxon>Bacteria</taxon>
        <taxon>Bacillati</taxon>
        <taxon>Actinomycetota</taxon>
        <taxon>Actinomycetes</taxon>
        <taxon>Bifidobacteriales</taxon>
        <taxon>Bifidobacteriaceae</taxon>
        <taxon>Bifidobacterium</taxon>
    </lineage>
</organism>
<reference evidence="9 10" key="1">
    <citation type="submission" date="2018-09" db="EMBL/GenBank/DDBJ databases">
        <title>Characterization of the phylogenetic diversity of five novel species belonging to the genus Bifidobacterium.</title>
        <authorList>
            <person name="Lugli G.A."/>
            <person name="Duranti S."/>
            <person name="Milani C."/>
        </authorList>
    </citation>
    <scope>NUCLEOTIDE SEQUENCE [LARGE SCALE GENOMIC DNA]</scope>
    <source>
        <strain evidence="9 10">2033B</strain>
    </source>
</reference>
<dbReference type="GO" id="GO:0004713">
    <property type="term" value="F:protein tyrosine kinase activity"/>
    <property type="evidence" value="ECO:0007669"/>
    <property type="project" value="UniProtKB-KW"/>
</dbReference>
<keyword evidence="7" id="KW-0812">Transmembrane</keyword>
<keyword evidence="5 9" id="KW-0829">Tyrosine-protein kinase</keyword>
<dbReference type="Pfam" id="PF13614">
    <property type="entry name" value="AAA_31"/>
    <property type="match status" value="1"/>
</dbReference>
<dbReference type="CDD" id="cd05387">
    <property type="entry name" value="BY-kinase"/>
    <property type="match status" value="1"/>
</dbReference>
<dbReference type="InterPro" id="IPR050445">
    <property type="entry name" value="Bact_polysacc_biosynth/exp"/>
</dbReference>
<evidence type="ECO:0000313" key="10">
    <source>
        <dbReference type="Proteomes" id="UP000287470"/>
    </source>
</evidence>
<dbReference type="InterPro" id="IPR027417">
    <property type="entry name" value="P-loop_NTPase"/>
</dbReference>
<proteinExistence type="predicted"/>
<dbReference type="Gene3D" id="3.40.50.300">
    <property type="entry name" value="P-loop containing nucleotide triphosphate hydrolases"/>
    <property type="match status" value="1"/>
</dbReference>
<keyword evidence="2" id="KW-0547">Nucleotide-binding</keyword>
<dbReference type="InterPro" id="IPR025669">
    <property type="entry name" value="AAA_dom"/>
</dbReference>
<dbReference type="Proteomes" id="UP000287470">
    <property type="component" value="Unassembled WGS sequence"/>
</dbReference>
<sequence>MTVADILEALKKHLIVELVVLLAALAGGFLYVNQQTPQYTATAQMFASFNRNPTEAGTETDLGTPSYSEIQSQSSYVTSQLGTLPTLATTPAVLQPVIDELKLDTTVSALAGSIGISTSSTYFVNITATNTDPQTAADIANAVGRSLKEQLSSDSYSSERTYVLSYLNLSVIREASVPGSPSSPNVKSFMFKMLLIGVVAAVFAGLVAEMLDQRLRQMADLQRIAQSPTLGIIGKDKAFQEGAPVVVSAPSSRAAESVRRLALNLSFLAPDRTDRSNVIVIASSGPSEGKTTIATNLAAAMAENGERVLLVDTDLRKPSTAKTLDIDGKVGLTHLLAGKVTFADAVQRYWKENFHILPAGEQTTNPSILINSRAMQEFLEHAAAHYDHVIIDTTPMRVANDAAVFAKDGARLLLVASQGVTFKRQLRDAVQEFRMIGVEPVGTVFNQEQAKKAKNGYYYYYYYGEGKRRRSGRGSHSGSARAASAVRSGEDR</sequence>
<feature type="compositionally biased region" description="Low complexity" evidence="6">
    <location>
        <begin position="474"/>
        <end position="492"/>
    </location>
</feature>
<dbReference type="PANTHER" id="PTHR32309:SF31">
    <property type="entry name" value="CAPSULAR EXOPOLYSACCHARIDE FAMILY"/>
    <property type="match status" value="1"/>
</dbReference>
<keyword evidence="7" id="KW-0472">Membrane</keyword>
<evidence type="ECO:0000256" key="6">
    <source>
        <dbReference type="SAM" id="MobiDB-lite"/>
    </source>
</evidence>
<gene>
    <name evidence="9" type="ORF">D2E24_1340</name>
</gene>
<evidence type="ECO:0000256" key="2">
    <source>
        <dbReference type="ARBA" id="ARBA00022741"/>
    </source>
</evidence>
<dbReference type="EMBL" id="QXGK01000013">
    <property type="protein sequence ID" value="RSX55325.1"/>
    <property type="molecule type" value="Genomic_DNA"/>
</dbReference>
<evidence type="ECO:0000256" key="4">
    <source>
        <dbReference type="ARBA" id="ARBA00022840"/>
    </source>
</evidence>
<feature type="domain" description="AAA" evidence="8">
    <location>
        <begin position="278"/>
        <end position="397"/>
    </location>
</feature>
<keyword evidence="7" id="KW-1133">Transmembrane helix</keyword>
<dbReference type="SUPFAM" id="SSF52540">
    <property type="entry name" value="P-loop containing nucleoside triphosphate hydrolases"/>
    <property type="match status" value="1"/>
</dbReference>
<evidence type="ECO:0000256" key="7">
    <source>
        <dbReference type="SAM" id="Phobius"/>
    </source>
</evidence>
<protein>
    <submittedName>
        <fullName evidence="9">Protein-tyrosine kinase</fullName>
    </submittedName>
</protein>
<evidence type="ECO:0000259" key="8">
    <source>
        <dbReference type="Pfam" id="PF13614"/>
    </source>
</evidence>
<evidence type="ECO:0000256" key="5">
    <source>
        <dbReference type="ARBA" id="ARBA00023137"/>
    </source>
</evidence>